<evidence type="ECO:0000256" key="3">
    <source>
        <dbReference type="ARBA" id="ARBA00006105"/>
    </source>
</evidence>
<feature type="domain" description="FAD-binding FR-type" evidence="9">
    <location>
        <begin position="80"/>
        <end position="199"/>
    </location>
</feature>
<dbReference type="RefSeq" id="XP_018160415.1">
    <property type="nucleotide sequence ID" value="XM_018299169.1"/>
</dbReference>
<dbReference type="InterPro" id="IPR017927">
    <property type="entry name" value="FAD-bd_FR_type"/>
</dbReference>
<dbReference type="EMBL" id="LTAN01000003">
    <property type="protein sequence ID" value="OBR11898.1"/>
    <property type="molecule type" value="Genomic_DNA"/>
</dbReference>
<keyword evidence="5 8" id="KW-0274">FAD</keyword>
<keyword evidence="7" id="KW-0472">Membrane</keyword>
<organism evidence="10 11">
    <name type="scientific">Colletotrichum higginsianum (strain IMI 349063)</name>
    <name type="common">Crucifer anthracnose fungus</name>
    <dbReference type="NCBI Taxonomy" id="759273"/>
    <lineage>
        <taxon>Eukaryota</taxon>
        <taxon>Fungi</taxon>
        <taxon>Dikarya</taxon>
        <taxon>Ascomycota</taxon>
        <taxon>Pezizomycotina</taxon>
        <taxon>Sordariomycetes</taxon>
        <taxon>Hypocreomycetidae</taxon>
        <taxon>Glomerellales</taxon>
        <taxon>Glomerellaceae</taxon>
        <taxon>Colletotrichum</taxon>
        <taxon>Colletotrichum destructivum species complex</taxon>
    </lineage>
</organism>
<keyword evidence="6" id="KW-0560">Oxidoreductase</keyword>
<evidence type="ECO:0000256" key="6">
    <source>
        <dbReference type="ARBA" id="ARBA00023002"/>
    </source>
</evidence>
<evidence type="ECO:0000313" key="11">
    <source>
        <dbReference type="Proteomes" id="UP000092177"/>
    </source>
</evidence>
<dbReference type="AlphaFoldDB" id="A0A1B7YJ66"/>
<dbReference type="GO" id="GO:0005739">
    <property type="term" value="C:mitochondrion"/>
    <property type="evidence" value="ECO:0007669"/>
    <property type="project" value="TreeGrafter"/>
</dbReference>
<comment type="similarity">
    <text evidence="3">Belongs to the flavoprotein pyridine nucleotide cytochrome reductase family.</text>
</comment>
<dbReference type="Gene3D" id="2.40.30.10">
    <property type="entry name" value="Translation factors"/>
    <property type="match status" value="1"/>
</dbReference>
<dbReference type="KEGG" id="chig:CH63R_04194"/>
<dbReference type="PROSITE" id="PS51384">
    <property type="entry name" value="FAD_FR"/>
    <property type="match status" value="1"/>
</dbReference>
<evidence type="ECO:0000259" key="9">
    <source>
        <dbReference type="PROSITE" id="PS51384"/>
    </source>
</evidence>
<evidence type="ECO:0000256" key="7">
    <source>
        <dbReference type="ARBA" id="ARBA00023136"/>
    </source>
</evidence>
<comment type="subcellular location">
    <subcellularLocation>
        <location evidence="2">Membrane</location>
    </subcellularLocation>
</comment>
<evidence type="ECO:0000256" key="8">
    <source>
        <dbReference type="PIRSR" id="PIRSR601834-1"/>
    </source>
</evidence>
<gene>
    <name evidence="10" type="ORF">CH63R_04194</name>
</gene>
<dbReference type="PANTHER" id="PTHR19370:SF189">
    <property type="entry name" value="CYTOCHROME C MITOCHONDRIAL IMPORT FACTOR CYC2"/>
    <property type="match status" value="1"/>
</dbReference>
<feature type="binding site" evidence="8">
    <location>
        <position position="167"/>
    </location>
    <ligand>
        <name>FAD</name>
        <dbReference type="ChEBI" id="CHEBI:57692"/>
    </ligand>
</feature>
<feature type="binding site" evidence="8">
    <location>
        <position position="135"/>
    </location>
    <ligand>
        <name>FAD</name>
        <dbReference type="ChEBI" id="CHEBI:57692"/>
    </ligand>
</feature>
<dbReference type="GO" id="GO:0016491">
    <property type="term" value="F:oxidoreductase activity"/>
    <property type="evidence" value="ECO:0007669"/>
    <property type="project" value="UniProtKB-KW"/>
</dbReference>
<dbReference type="InterPro" id="IPR017938">
    <property type="entry name" value="Riboflavin_synthase-like_b-brl"/>
</dbReference>
<dbReference type="GeneID" id="28863276"/>
<dbReference type="InterPro" id="IPR039261">
    <property type="entry name" value="FNR_nucleotide-bd"/>
</dbReference>
<dbReference type="OrthoDB" id="10253744at2759"/>
<dbReference type="SUPFAM" id="SSF63380">
    <property type="entry name" value="Riboflavin synthase domain-like"/>
    <property type="match status" value="1"/>
</dbReference>
<keyword evidence="11" id="KW-1185">Reference proteome</keyword>
<dbReference type="PANTHER" id="PTHR19370">
    <property type="entry name" value="NADH-CYTOCHROME B5 REDUCTASE"/>
    <property type="match status" value="1"/>
</dbReference>
<dbReference type="GO" id="GO:0016020">
    <property type="term" value="C:membrane"/>
    <property type="evidence" value="ECO:0007669"/>
    <property type="project" value="UniProtKB-SubCell"/>
</dbReference>
<keyword evidence="4 8" id="KW-0285">Flavoprotein</keyword>
<comment type="caution">
    <text evidence="10">The sequence shown here is derived from an EMBL/GenBank/DDBJ whole genome shotgun (WGS) entry which is preliminary data.</text>
</comment>
<comment type="cofactor">
    <cofactor evidence="1 8">
        <name>FAD</name>
        <dbReference type="ChEBI" id="CHEBI:57692"/>
    </cofactor>
</comment>
<feature type="binding site" evidence="8">
    <location>
        <position position="166"/>
    </location>
    <ligand>
        <name>FAD</name>
        <dbReference type="ChEBI" id="CHEBI:57692"/>
    </ligand>
</feature>
<dbReference type="CDD" id="cd06183">
    <property type="entry name" value="cyt_b5_reduct_like"/>
    <property type="match status" value="1"/>
</dbReference>
<evidence type="ECO:0000256" key="1">
    <source>
        <dbReference type="ARBA" id="ARBA00001974"/>
    </source>
</evidence>
<evidence type="ECO:0000256" key="2">
    <source>
        <dbReference type="ARBA" id="ARBA00004370"/>
    </source>
</evidence>
<evidence type="ECO:0000256" key="5">
    <source>
        <dbReference type="ARBA" id="ARBA00022827"/>
    </source>
</evidence>
<accession>A0A1B7YJ66</accession>
<dbReference type="InterPro" id="IPR001834">
    <property type="entry name" value="CBR-like"/>
</dbReference>
<dbReference type="Gene3D" id="3.40.50.80">
    <property type="entry name" value="Nucleotide-binding domain of ferredoxin-NADP reductase (FNR) module"/>
    <property type="match status" value="1"/>
</dbReference>
<protein>
    <submittedName>
        <fullName evidence="10">Oxidoreductase FAD-binding domain-containing protein</fullName>
    </submittedName>
</protein>
<dbReference type="InterPro" id="IPR008333">
    <property type="entry name" value="Cbr1-like_FAD-bd_dom"/>
</dbReference>
<name>A0A1B7YJ66_COLHI</name>
<dbReference type="VEuPathDB" id="FungiDB:CH63R_04194"/>
<evidence type="ECO:0000256" key="4">
    <source>
        <dbReference type="ARBA" id="ARBA00022630"/>
    </source>
</evidence>
<feature type="binding site" evidence="8">
    <location>
        <position position="137"/>
    </location>
    <ligand>
        <name>FAD</name>
        <dbReference type="ChEBI" id="CHEBI:57692"/>
    </ligand>
</feature>
<evidence type="ECO:0000313" key="10">
    <source>
        <dbReference type="EMBL" id="OBR11898.1"/>
    </source>
</evidence>
<dbReference type="SUPFAM" id="SSF52343">
    <property type="entry name" value="Ferredoxin reductase-like, C-terminal NADP-linked domain"/>
    <property type="match status" value="1"/>
</dbReference>
<dbReference type="PRINTS" id="PR00406">
    <property type="entry name" value="CYTB5RDTASE"/>
</dbReference>
<reference evidence="11" key="1">
    <citation type="journal article" date="2017" name="BMC Genomics">
        <title>Gapless genome assembly of Colletotrichum higginsianum reveals chromosome structure and association of transposable elements with secondary metabolite gene clusters.</title>
        <authorList>
            <person name="Dallery J.-F."/>
            <person name="Lapalu N."/>
            <person name="Zampounis A."/>
            <person name="Pigne S."/>
            <person name="Luyten I."/>
            <person name="Amselem J."/>
            <person name="Wittenberg A.H.J."/>
            <person name="Zhou S."/>
            <person name="de Queiroz M.V."/>
            <person name="Robin G.P."/>
            <person name="Auger A."/>
            <person name="Hainaut M."/>
            <person name="Henrissat B."/>
            <person name="Kim K.-T."/>
            <person name="Lee Y.-H."/>
            <person name="Lespinet O."/>
            <person name="Schwartz D.C."/>
            <person name="Thon M.R."/>
            <person name="O'Connell R.J."/>
        </authorList>
    </citation>
    <scope>NUCLEOTIDE SEQUENCE [LARGE SCALE GENOMIC DNA]</scope>
    <source>
        <strain evidence="11">IMI 349063</strain>
    </source>
</reference>
<dbReference type="Proteomes" id="UP000092177">
    <property type="component" value="Chromosome 3"/>
</dbReference>
<proteinExistence type="inferred from homology"/>
<sequence>MTSSALASATGAAGRSVARIQRHQLRPTSAAAEASFISPRYLPLLVLLAVAGVAWDSQWLFPSTPASADPAEQTVLGSARRFVPFAVVAREQVSPTSFILTLKAPANKLPGVASLWNVFDLWCVEVKQPQIQVAREYTPLPPPPDAAADEDDTLRLYVRAVRGGEVSTYLSRLSPPSPDGAVAGDTVELRGPHGEFDLGSRLGGRGDRVVFLAGGTGIASALQAAHAVLPLPRAPSMTIFWAVRSRDEIYRGGGSLSPTNPSSPSSSSASWWNWSWNPFSGRSSEGPGSWSGIRAEALTVGTEDPSPVSRELLALKEKYGDRLDVRVVIDQEGTAVRDSDLAASLTCRPGGPETTHSVEGCRFHSQTAHLGMVDGAPNAGKRGLFRQSDCACSSSATSAAPGKNVFVVSGPEGFVEAYAGAKVWRDGGQLQGPVGGMLGALQRKNPDTLKDWIVLKL</sequence>
<dbReference type="Pfam" id="PF00970">
    <property type="entry name" value="FAD_binding_6"/>
    <property type="match status" value="1"/>
</dbReference>